<dbReference type="EMBL" id="FOFU01000010">
    <property type="protein sequence ID" value="SEQ76820.1"/>
    <property type="molecule type" value="Genomic_DNA"/>
</dbReference>
<keyword evidence="10" id="KW-1185">Reference proteome</keyword>
<keyword evidence="7 8" id="KW-0472">Membrane</keyword>
<evidence type="ECO:0000313" key="9">
    <source>
        <dbReference type="EMBL" id="SEQ76820.1"/>
    </source>
</evidence>
<evidence type="ECO:0000256" key="2">
    <source>
        <dbReference type="ARBA" id="ARBA00007935"/>
    </source>
</evidence>
<feature type="transmembrane region" description="Helical" evidence="8">
    <location>
        <begin position="230"/>
        <end position="256"/>
    </location>
</feature>
<evidence type="ECO:0000256" key="6">
    <source>
        <dbReference type="ARBA" id="ARBA00022989"/>
    </source>
</evidence>
<dbReference type="OrthoDB" id="9792889at2"/>
<reference evidence="9 10" key="1">
    <citation type="submission" date="2016-10" db="EMBL/GenBank/DDBJ databases">
        <authorList>
            <person name="de Groot N.N."/>
        </authorList>
    </citation>
    <scope>NUCLEOTIDE SEQUENCE [LARGE SCALE GENOMIC DNA]</scope>
    <source>
        <strain evidence="9 10">B25</strain>
    </source>
</reference>
<evidence type="ECO:0000256" key="8">
    <source>
        <dbReference type="SAM" id="Phobius"/>
    </source>
</evidence>
<keyword evidence="4" id="KW-1003">Cell membrane</keyword>
<feature type="transmembrane region" description="Helical" evidence="8">
    <location>
        <begin position="188"/>
        <end position="209"/>
    </location>
</feature>
<dbReference type="GO" id="GO:0033214">
    <property type="term" value="P:siderophore-iron import into cell"/>
    <property type="evidence" value="ECO:0007669"/>
    <property type="project" value="TreeGrafter"/>
</dbReference>
<dbReference type="InterPro" id="IPR000522">
    <property type="entry name" value="ABC_transptr_permease_BtuC"/>
</dbReference>
<feature type="transmembrane region" description="Helical" evidence="8">
    <location>
        <begin position="298"/>
        <end position="320"/>
    </location>
</feature>
<accession>A0A1H9IQG2</accession>
<evidence type="ECO:0000256" key="1">
    <source>
        <dbReference type="ARBA" id="ARBA00004651"/>
    </source>
</evidence>
<feature type="transmembrane region" description="Helical" evidence="8">
    <location>
        <begin position="141"/>
        <end position="162"/>
    </location>
</feature>
<evidence type="ECO:0000313" key="10">
    <source>
        <dbReference type="Proteomes" id="UP000182360"/>
    </source>
</evidence>
<evidence type="ECO:0000256" key="5">
    <source>
        <dbReference type="ARBA" id="ARBA00022692"/>
    </source>
</evidence>
<evidence type="ECO:0000256" key="7">
    <source>
        <dbReference type="ARBA" id="ARBA00023136"/>
    </source>
</evidence>
<feature type="transmembrane region" description="Helical" evidence="8">
    <location>
        <begin position="114"/>
        <end position="134"/>
    </location>
</feature>
<dbReference type="CDD" id="cd06550">
    <property type="entry name" value="TM_ABC_iron-siderophores_like"/>
    <property type="match status" value="1"/>
</dbReference>
<dbReference type="GO" id="GO:0022857">
    <property type="term" value="F:transmembrane transporter activity"/>
    <property type="evidence" value="ECO:0007669"/>
    <property type="project" value="InterPro"/>
</dbReference>
<dbReference type="PANTHER" id="PTHR30472">
    <property type="entry name" value="FERRIC ENTEROBACTIN TRANSPORT SYSTEM PERMEASE PROTEIN"/>
    <property type="match status" value="1"/>
</dbReference>
<dbReference type="GO" id="GO:0005886">
    <property type="term" value="C:plasma membrane"/>
    <property type="evidence" value="ECO:0007669"/>
    <property type="project" value="UniProtKB-SubCell"/>
</dbReference>
<gene>
    <name evidence="9" type="ORF">SAMN04487977_11068</name>
</gene>
<dbReference type="Proteomes" id="UP000182360">
    <property type="component" value="Unassembled WGS sequence"/>
</dbReference>
<dbReference type="Pfam" id="PF01032">
    <property type="entry name" value="FecCD"/>
    <property type="match status" value="1"/>
</dbReference>
<dbReference type="InterPro" id="IPR037294">
    <property type="entry name" value="ABC_BtuC-like"/>
</dbReference>
<dbReference type="RefSeq" id="WP_074645039.1">
    <property type="nucleotide sequence ID" value="NZ_FOFU01000010.1"/>
</dbReference>
<feature type="transmembrane region" description="Helical" evidence="8">
    <location>
        <begin position="12"/>
        <end position="33"/>
    </location>
</feature>
<dbReference type="AlphaFoldDB" id="A0A1H9IQG2"/>
<keyword evidence="6 8" id="KW-1133">Transmembrane helix</keyword>
<sequence length="324" mass="35244">MKNGKPLWIRVSLLIILLSISAIISLILFPTKLDFTMEQSRLFHIIYKIRLPELLIAITAGACLGLAGSIMQIILDNPLASPFTLGISSASAFGAALSICLESNIGFNFLNPEISAFLFSVLSIVLLLIITSLAGLNKRSIILVGLALNFFFNATNTILQYFSTPDAVYQITFWTTGSLTVATIKDSIILFSILVCSLFVSLLFSKDLGIIQQGERNAVMHGVNVNFERILFLLVCSLLASTTVSIVGIIGFIGLITPHIAKLLNLKSPKYLLISSTIIGAFLLVISDMVSKTILHPTILPISAITSLFGIPLLIFLLFIKKVR</sequence>
<organism evidence="9 10">
    <name type="scientific">Treponema bryantii</name>
    <dbReference type="NCBI Taxonomy" id="163"/>
    <lineage>
        <taxon>Bacteria</taxon>
        <taxon>Pseudomonadati</taxon>
        <taxon>Spirochaetota</taxon>
        <taxon>Spirochaetia</taxon>
        <taxon>Spirochaetales</taxon>
        <taxon>Treponemataceae</taxon>
        <taxon>Treponema</taxon>
    </lineage>
</organism>
<dbReference type="SUPFAM" id="SSF81345">
    <property type="entry name" value="ABC transporter involved in vitamin B12 uptake, BtuC"/>
    <property type="match status" value="1"/>
</dbReference>
<comment type="subcellular location">
    <subcellularLocation>
        <location evidence="1">Cell membrane</location>
        <topology evidence="1">Multi-pass membrane protein</topology>
    </subcellularLocation>
</comment>
<dbReference type="Gene3D" id="1.10.3470.10">
    <property type="entry name" value="ABC transporter involved in vitamin B12 uptake, BtuC"/>
    <property type="match status" value="1"/>
</dbReference>
<evidence type="ECO:0000256" key="4">
    <source>
        <dbReference type="ARBA" id="ARBA00022475"/>
    </source>
</evidence>
<name>A0A1H9IQG2_9SPIR</name>
<dbReference type="PANTHER" id="PTHR30472:SF25">
    <property type="entry name" value="ABC TRANSPORTER PERMEASE PROTEIN MJ0876-RELATED"/>
    <property type="match status" value="1"/>
</dbReference>
<comment type="similarity">
    <text evidence="2">Belongs to the binding-protein-dependent transport system permease family. FecCD subfamily.</text>
</comment>
<protein>
    <submittedName>
        <fullName evidence="9">Iron complex transport system permease protein</fullName>
    </submittedName>
</protein>
<feature type="transmembrane region" description="Helical" evidence="8">
    <location>
        <begin position="54"/>
        <end position="75"/>
    </location>
</feature>
<proteinExistence type="inferred from homology"/>
<evidence type="ECO:0000256" key="3">
    <source>
        <dbReference type="ARBA" id="ARBA00022448"/>
    </source>
</evidence>
<keyword evidence="3" id="KW-0813">Transport</keyword>
<keyword evidence="5 8" id="KW-0812">Transmembrane</keyword>